<evidence type="ECO:0000313" key="3">
    <source>
        <dbReference type="Proteomes" id="UP001159364"/>
    </source>
</evidence>
<dbReference type="AlphaFoldDB" id="A0AAV8T7E7"/>
<dbReference type="PANTHER" id="PTHR36054:SF2">
    <property type="entry name" value="PROTEIN SICKLE"/>
    <property type="match status" value="1"/>
</dbReference>
<dbReference type="GO" id="GO:0035196">
    <property type="term" value="P:miRNA processing"/>
    <property type="evidence" value="ECO:0007669"/>
    <property type="project" value="InterPro"/>
</dbReference>
<proteinExistence type="predicted"/>
<dbReference type="EMBL" id="JAIWQS010000006">
    <property type="protein sequence ID" value="KAJ8762523.1"/>
    <property type="molecule type" value="Genomic_DNA"/>
</dbReference>
<accession>A0AAV8T7E7</accession>
<dbReference type="PANTHER" id="PTHR36054">
    <property type="entry name" value="PROTEIN SICKLE"/>
    <property type="match status" value="1"/>
</dbReference>
<evidence type="ECO:0000256" key="1">
    <source>
        <dbReference type="SAM" id="MobiDB-lite"/>
    </source>
</evidence>
<feature type="region of interest" description="Disordered" evidence="1">
    <location>
        <begin position="221"/>
        <end position="250"/>
    </location>
</feature>
<sequence>MEDSEKRRERLRAMRTVAAEAEGFADVEASARPSSLANPLLEDPTSLGAPEDSVSSQRFDFYTDPMAAFSTNKKRNVAANHTHSSTSGFPVSGCSSPYPRPANPDTNFLPVHQMHSSYTPNNRLYQAHLPHESAAAYTQPRGMVNSFPIHQGIPPPGWNGSGGQTTNYNSIPQRGLTSPYPMHQVTPGFGSVRGGSFNFARGNAHGFGNTAYPGSVQQGFPASNSEGGRGRWHGGRANSSSRWSGGRGQAFHSHKHTLHETFKPGSFYDKSMVEDPWQHLEPVMWKGLNPTMNSSNVPGSSNSWLPKSISMKKQRVSDSCNKSNSQQSLAEYLAASLNEATKDTQANDC</sequence>
<comment type="caution">
    <text evidence="2">The sequence shown here is derived from an EMBL/GenBank/DDBJ whole genome shotgun (WGS) entry which is preliminary data.</text>
</comment>
<name>A0AAV8T7E7_9ROSI</name>
<dbReference type="Pfam" id="PF15502">
    <property type="entry name" value="MPLKIP"/>
    <property type="match status" value="1"/>
</dbReference>
<dbReference type="InterPro" id="IPR039292">
    <property type="entry name" value="SICKLE"/>
</dbReference>
<organism evidence="2 3">
    <name type="scientific">Erythroxylum novogranatense</name>
    <dbReference type="NCBI Taxonomy" id="1862640"/>
    <lineage>
        <taxon>Eukaryota</taxon>
        <taxon>Viridiplantae</taxon>
        <taxon>Streptophyta</taxon>
        <taxon>Embryophyta</taxon>
        <taxon>Tracheophyta</taxon>
        <taxon>Spermatophyta</taxon>
        <taxon>Magnoliopsida</taxon>
        <taxon>eudicotyledons</taxon>
        <taxon>Gunneridae</taxon>
        <taxon>Pentapetalae</taxon>
        <taxon>rosids</taxon>
        <taxon>fabids</taxon>
        <taxon>Malpighiales</taxon>
        <taxon>Erythroxylaceae</taxon>
        <taxon>Erythroxylum</taxon>
    </lineage>
</organism>
<feature type="region of interest" description="Disordered" evidence="1">
    <location>
        <begin position="26"/>
        <end position="53"/>
    </location>
</feature>
<dbReference type="GO" id="GO:0000398">
    <property type="term" value="P:mRNA splicing, via spliceosome"/>
    <property type="evidence" value="ECO:0007669"/>
    <property type="project" value="InterPro"/>
</dbReference>
<keyword evidence="3" id="KW-1185">Reference proteome</keyword>
<dbReference type="InterPro" id="IPR028265">
    <property type="entry name" value="TTDN1/SICKLE"/>
</dbReference>
<dbReference type="Proteomes" id="UP001159364">
    <property type="component" value="Linkage Group LG06"/>
</dbReference>
<reference evidence="2 3" key="1">
    <citation type="submission" date="2021-09" db="EMBL/GenBank/DDBJ databases">
        <title>Genomic insights and catalytic innovation underlie evolution of tropane alkaloids biosynthesis.</title>
        <authorList>
            <person name="Wang Y.-J."/>
            <person name="Tian T."/>
            <person name="Huang J.-P."/>
            <person name="Huang S.-X."/>
        </authorList>
    </citation>
    <scope>NUCLEOTIDE SEQUENCE [LARGE SCALE GENOMIC DNA]</scope>
    <source>
        <strain evidence="2">KIB-2018</strain>
        <tissue evidence="2">Leaf</tissue>
    </source>
</reference>
<gene>
    <name evidence="2" type="ORF">K2173_007962</name>
</gene>
<evidence type="ECO:0000313" key="2">
    <source>
        <dbReference type="EMBL" id="KAJ8762523.1"/>
    </source>
</evidence>
<protein>
    <submittedName>
        <fullName evidence="2">Uncharacterized protein</fullName>
    </submittedName>
</protein>